<comment type="caution">
    <text evidence="3">The sequence shown here is derived from an EMBL/GenBank/DDBJ whole genome shotgun (WGS) entry which is preliminary data.</text>
</comment>
<dbReference type="RefSeq" id="WP_150013052.1">
    <property type="nucleotide sequence ID" value="NZ_VWSG01000007.1"/>
</dbReference>
<dbReference type="Proteomes" id="UP000325141">
    <property type="component" value="Unassembled WGS sequence"/>
</dbReference>
<reference evidence="3 4" key="1">
    <citation type="submission" date="2019-09" db="EMBL/GenBank/DDBJ databases">
        <title>Genome sequence and assembly of Flavobacterium sp.</title>
        <authorList>
            <person name="Chhetri G."/>
        </authorList>
    </citation>
    <scope>NUCLEOTIDE SEQUENCE [LARGE SCALE GENOMIC DNA]</scope>
    <source>
        <strain evidence="3 4">SNL9</strain>
    </source>
</reference>
<gene>
    <name evidence="3" type="ORF">F0460_10695</name>
</gene>
<evidence type="ECO:0000256" key="2">
    <source>
        <dbReference type="SAM" id="SignalP"/>
    </source>
</evidence>
<dbReference type="AlphaFoldDB" id="A0A5M6CGI6"/>
<feature type="region of interest" description="Disordered" evidence="1">
    <location>
        <begin position="108"/>
        <end position="132"/>
    </location>
</feature>
<proteinExistence type="predicted"/>
<feature type="signal peptide" evidence="2">
    <location>
        <begin position="1"/>
        <end position="23"/>
    </location>
</feature>
<sequence length="132" mass="13855">MKKHFLTICIFSALAFGSISCSSDDNHVHQENKLEKFKGTWVGTFSGGDTGNWTATIDAAGKATGTVSSNSVASVNFVLTGNVTENGTINVSYSYSGEEVGTMTGTLTDKTGSGTWNSPVQDLDGTWTGTKN</sequence>
<feature type="chain" id="PRO_5024394536" evidence="2">
    <location>
        <begin position="24"/>
        <end position="132"/>
    </location>
</feature>
<dbReference type="PROSITE" id="PS51257">
    <property type="entry name" value="PROKAR_LIPOPROTEIN"/>
    <property type="match status" value="1"/>
</dbReference>
<evidence type="ECO:0000313" key="4">
    <source>
        <dbReference type="Proteomes" id="UP000325141"/>
    </source>
</evidence>
<name>A0A5M6CGI6_9FLAO</name>
<feature type="compositionally biased region" description="Polar residues" evidence="1">
    <location>
        <begin position="108"/>
        <end position="120"/>
    </location>
</feature>
<organism evidence="3 4">
    <name type="scientific">Paenimyroides baculatum</name>
    <dbReference type="NCBI Taxonomy" id="2608000"/>
    <lineage>
        <taxon>Bacteria</taxon>
        <taxon>Pseudomonadati</taxon>
        <taxon>Bacteroidota</taxon>
        <taxon>Flavobacteriia</taxon>
        <taxon>Flavobacteriales</taxon>
        <taxon>Flavobacteriaceae</taxon>
        <taxon>Paenimyroides</taxon>
    </lineage>
</organism>
<protein>
    <submittedName>
        <fullName evidence="3">Uncharacterized protein</fullName>
    </submittedName>
</protein>
<evidence type="ECO:0000313" key="3">
    <source>
        <dbReference type="EMBL" id="KAA5534137.1"/>
    </source>
</evidence>
<evidence type="ECO:0000256" key="1">
    <source>
        <dbReference type="SAM" id="MobiDB-lite"/>
    </source>
</evidence>
<keyword evidence="2" id="KW-0732">Signal</keyword>
<dbReference type="EMBL" id="VWSG01000007">
    <property type="protein sequence ID" value="KAA5534137.1"/>
    <property type="molecule type" value="Genomic_DNA"/>
</dbReference>
<accession>A0A5M6CGI6</accession>
<keyword evidence="4" id="KW-1185">Reference proteome</keyword>